<keyword evidence="1" id="KW-0560">Oxidoreductase</keyword>
<dbReference type="Gene3D" id="2.30.110.10">
    <property type="entry name" value="Electron Transport, Fmn-binding Protein, Chain A"/>
    <property type="match status" value="1"/>
</dbReference>
<accession>A0ABQ4DKX7</accession>
<name>A0ABQ4DKX7_9CELL</name>
<dbReference type="InterPro" id="IPR052019">
    <property type="entry name" value="F420H2_bilvrd_red/Heme_oxyg"/>
</dbReference>
<dbReference type="PANTHER" id="PTHR35176">
    <property type="entry name" value="HEME OXYGENASE HI_0854-RELATED"/>
    <property type="match status" value="1"/>
</dbReference>
<evidence type="ECO:0000313" key="3">
    <source>
        <dbReference type="EMBL" id="GIG39986.1"/>
    </source>
</evidence>
<proteinExistence type="predicted"/>
<organism evidence="3 4">
    <name type="scientific">Cellulomonas phragmiteti</name>
    <dbReference type="NCBI Taxonomy" id="478780"/>
    <lineage>
        <taxon>Bacteria</taxon>
        <taxon>Bacillati</taxon>
        <taxon>Actinomycetota</taxon>
        <taxon>Actinomycetes</taxon>
        <taxon>Micrococcales</taxon>
        <taxon>Cellulomonadaceae</taxon>
        <taxon>Cellulomonas</taxon>
    </lineage>
</organism>
<protein>
    <submittedName>
        <fullName evidence="3">PPOX class F420-dependent enzyme</fullName>
    </submittedName>
</protein>
<evidence type="ECO:0000256" key="1">
    <source>
        <dbReference type="ARBA" id="ARBA00023002"/>
    </source>
</evidence>
<evidence type="ECO:0000313" key="4">
    <source>
        <dbReference type="Proteomes" id="UP000614741"/>
    </source>
</evidence>
<reference evidence="3 4" key="1">
    <citation type="submission" date="2021-01" db="EMBL/GenBank/DDBJ databases">
        <title>Whole genome shotgun sequence of Cellulomonas phragmiteti NBRC 110785.</title>
        <authorList>
            <person name="Komaki H."/>
            <person name="Tamura T."/>
        </authorList>
    </citation>
    <scope>NUCLEOTIDE SEQUENCE [LARGE SCALE GENOMIC DNA]</scope>
    <source>
        <strain evidence="3 4">NBRC 110785</strain>
    </source>
</reference>
<dbReference type="Proteomes" id="UP000614741">
    <property type="component" value="Unassembled WGS sequence"/>
</dbReference>
<evidence type="ECO:0000259" key="2">
    <source>
        <dbReference type="Pfam" id="PF01243"/>
    </source>
</evidence>
<dbReference type="InterPro" id="IPR012349">
    <property type="entry name" value="Split_barrel_FMN-bd"/>
</dbReference>
<gene>
    <name evidence="3" type="ORF">Cph01nite_17480</name>
</gene>
<feature type="domain" description="Pyridoxamine 5'-phosphate oxidase N-terminal" evidence="2">
    <location>
        <begin position="17"/>
        <end position="125"/>
    </location>
</feature>
<dbReference type="SUPFAM" id="SSF50475">
    <property type="entry name" value="FMN-binding split barrel"/>
    <property type="match status" value="1"/>
</dbReference>
<dbReference type="EMBL" id="BONP01000008">
    <property type="protein sequence ID" value="GIG39986.1"/>
    <property type="molecule type" value="Genomic_DNA"/>
</dbReference>
<dbReference type="InterPro" id="IPR011576">
    <property type="entry name" value="Pyridox_Oxase_N"/>
</dbReference>
<dbReference type="RefSeq" id="WP_239069148.1">
    <property type="nucleotide sequence ID" value="NZ_BONP01000008.1"/>
</dbReference>
<comment type="caution">
    <text evidence="3">The sequence shown here is derived from an EMBL/GenBank/DDBJ whole genome shotgun (WGS) entry which is preliminary data.</text>
</comment>
<keyword evidence="4" id="KW-1185">Reference proteome</keyword>
<sequence length="141" mass="15355">MPAEREVAPPSGASDAACVWLTTLRRDGSPHVTPVWFLLEGGTCWIASSTVNVKVTNIQHDPRVAIAVDGSGARPAVAQGRARVLPIDTHPRLLHAFAVKYGGWDAADERQDGPRVLLEVAIDRWLLPARHVLHARHEGRP</sequence>
<dbReference type="PANTHER" id="PTHR35176:SF6">
    <property type="entry name" value="HEME OXYGENASE HI_0854-RELATED"/>
    <property type="match status" value="1"/>
</dbReference>
<dbReference type="Pfam" id="PF01243">
    <property type="entry name" value="PNPOx_N"/>
    <property type="match status" value="1"/>
</dbReference>